<keyword evidence="4 7" id="KW-0238">DNA-binding</keyword>
<dbReference type="InterPro" id="IPR036388">
    <property type="entry name" value="WH-like_DNA-bd_sf"/>
</dbReference>
<dbReference type="PANTHER" id="PTHR48111:SF4">
    <property type="entry name" value="DNA-BINDING DUAL TRANSCRIPTIONAL REGULATOR OMPR"/>
    <property type="match status" value="1"/>
</dbReference>
<dbReference type="SMART" id="SM00448">
    <property type="entry name" value="REC"/>
    <property type="match status" value="1"/>
</dbReference>
<dbReference type="InterPro" id="IPR016032">
    <property type="entry name" value="Sig_transdc_resp-reg_C-effctor"/>
</dbReference>
<keyword evidence="1 6" id="KW-0597">Phosphoprotein</keyword>
<proteinExistence type="predicted"/>
<evidence type="ECO:0000256" key="1">
    <source>
        <dbReference type="ARBA" id="ARBA00022553"/>
    </source>
</evidence>
<evidence type="ECO:0000259" key="8">
    <source>
        <dbReference type="PROSITE" id="PS50110"/>
    </source>
</evidence>
<dbReference type="InterPro" id="IPR011006">
    <property type="entry name" value="CheY-like_superfamily"/>
</dbReference>
<evidence type="ECO:0000256" key="3">
    <source>
        <dbReference type="ARBA" id="ARBA00023015"/>
    </source>
</evidence>
<evidence type="ECO:0000256" key="6">
    <source>
        <dbReference type="PROSITE-ProRule" id="PRU00169"/>
    </source>
</evidence>
<dbReference type="Proteomes" id="UP001267638">
    <property type="component" value="Unassembled WGS sequence"/>
</dbReference>
<keyword evidence="5" id="KW-0804">Transcription</keyword>
<dbReference type="PANTHER" id="PTHR48111">
    <property type="entry name" value="REGULATOR OF RPOS"/>
    <property type="match status" value="1"/>
</dbReference>
<sequence length="243" mass="26664">MLWSLRMTPPLILVTETEAAQQQAIRMHLEESGFRVMPSGGATQIFQALATMPVGVIVLDAALRGPDGMDLCRDVRARSEVPVILVGANSSEVDRVVALELGADDYINKPYSARELAARLRAVLRRGRSVRAVGLPRQTKAAFDGWTVDFGRRSLVNPAGEPVNLTAAEFALLAVLLDHPQMVIARARLMELAGVRDTPSSDRSIDVLISRLRRKLRYGDQPAPIVTVRRVGYMFSAAVERHS</sequence>
<dbReference type="GO" id="GO:0003677">
    <property type="term" value="F:DNA binding"/>
    <property type="evidence" value="ECO:0007669"/>
    <property type="project" value="UniProtKB-KW"/>
</dbReference>
<evidence type="ECO:0000256" key="5">
    <source>
        <dbReference type="ARBA" id="ARBA00023163"/>
    </source>
</evidence>
<dbReference type="SUPFAM" id="SSF46894">
    <property type="entry name" value="C-terminal effector domain of the bipartite response regulators"/>
    <property type="match status" value="1"/>
</dbReference>
<dbReference type="SMART" id="SM00862">
    <property type="entry name" value="Trans_reg_C"/>
    <property type="match status" value="1"/>
</dbReference>
<feature type="modified residue" description="4-aspartylphosphate" evidence="6">
    <location>
        <position position="60"/>
    </location>
</feature>
<evidence type="ECO:0000256" key="2">
    <source>
        <dbReference type="ARBA" id="ARBA00023012"/>
    </source>
</evidence>
<dbReference type="InterPro" id="IPR001789">
    <property type="entry name" value="Sig_transdc_resp-reg_receiver"/>
</dbReference>
<dbReference type="PROSITE" id="PS50110">
    <property type="entry name" value="RESPONSE_REGULATORY"/>
    <property type="match status" value="1"/>
</dbReference>
<keyword evidence="3" id="KW-0805">Transcription regulation</keyword>
<keyword evidence="11" id="KW-1185">Reference proteome</keyword>
<dbReference type="InterPro" id="IPR001867">
    <property type="entry name" value="OmpR/PhoB-type_DNA-bd"/>
</dbReference>
<dbReference type="InterPro" id="IPR039420">
    <property type="entry name" value="WalR-like"/>
</dbReference>
<dbReference type="Gene3D" id="1.10.10.10">
    <property type="entry name" value="Winged helix-like DNA-binding domain superfamily/Winged helix DNA-binding domain"/>
    <property type="match status" value="1"/>
</dbReference>
<protein>
    <submittedName>
        <fullName evidence="10">DNA-binding response OmpR family regulator</fullName>
    </submittedName>
</protein>
<dbReference type="Gene3D" id="3.40.50.2300">
    <property type="match status" value="1"/>
</dbReference>
<evidence type="ECO:0000259" key="9">
    <source>
        <dbReference type="PROSITE" id="PS51755"/>
    </source>
</evidence>
<organism evidence="10 11">
    <name type="scientific">Sphingobium xenophagum</name>
    <dbReference type="NCBI Taxonomy" id="121428"/>
    <lineage>
        <taxon>Bacteria</taxon>
        <taxon>Pseudomonadati</taxon>
        <taxon>Pseudomonadota</taxon>
        <taxon>Alphaproteobacteria</taxon>
        <taxon>Sphingomonadales</taxon>
        <taxon>Sphingomonadaceae</taxon>
        <taxon>Sphingobium</taxon>
    </lineage>
</organism>
<dbReference type="SUPFAM" id="SSF52172">
    <property type="entry name" value="CheY-like"/>
    <property type="match status" value="1"/>
</dbReference>
<comment type="caution">
    <text evidence="10">The sequence shown here is derived from an EMBL/GenBank/DDBJ whole genome shotgun (WGS) entry which is preliminary data.</text>
</comment>
<dbReference type="Gene3D" id="6.10.250.690">
    <property type="match status" value="1"/>
</dbReference>
<dbReference type="Pfam" id="PF00486">
    <property type="entry name" value="Trans_reg_C"/>
    <property type="match status" value="1"/>
</dbReference>
<gene>
    <name evidence="10" type="ORF">J2W40_000544</name>
</gene>
<feature type="DNA-binding region" description="OmpR/PhoB-type" evidence="7">
    <location>
        <begin position="138"/>
        <end position="237"/>
    </location>
</feature>
<dbReference type="Pfam" id="PF00072">
    <property type="entry name" value="Response_reg"/>
    <property type="match status" value="1"/>
</dbReference>
<keyword evidence="2" id="KW-0902">Two-component regulatory system</keyword>
<evidence type="ECO:0000313" key="11">
    <source>
        <dbReference type="Proteomes" id="UP001267638"/>
    </source>
</evidence>
<dbReference type="EMBL" id="JAVDWV010000002">
    <property type="protein sequence ID" value="MDR7153747.1"/>
    <property type="molecule type" value="Genomic_DNA"/>
</dbReference>
<feature type="domain" description="Response regulatory" evidence="8">
    <location>
        <begin position="11"/>
        <end position="124"/>
    </location>
</feature>
<evidence type="ECO:0000256" key="7">
    <source>
        <dbReference type="PROSITE-ProRule" id="PRU01091"/>
    </source>
</evidence>
<feature type="domain" description="OmpR/PhoB-type" evidence="9">
    <location>
        <begin position="138"/>
        <end position="237"/>
    </location>
</feature>
<reference evidence="10 11" key="1">
    <citation type="submission" date="2023-07" db="EMBL/GenBank/DDBJ databases">
        <title>Sorghum-associated microbial communities from plants grown in Nebraska, USA.</title>
        <authorList>
            <person name="Schachtman D."/>
        </authorList>
    </citation>
    <scope>NUCLEOTIDE SEQUENCE [LARGE SCALE GENOMIC DNA]</scope>
    <source>
        <strain evidence="10 11">4256</strain>
    </source>
</reference>
<name>A0ABU1WWQ9_SPHXE</name>
<accession>A0ABU1WWQ9</accession>
<evidence type="ECO:0000313" key="10">
    <source>
        <dbReference type="EMBL" id="MDR7153747.1"/>
    </source>
</evidence>
<evidence type="ECO:0000256" key="4">
    <source>
        <dbReference type="ARBA" id="ARBA00023125"/>
    </source>
</evidence>
<dbReference type="CDD" id="cd00383">
    <property type="entry name" value="trans_reg_C"/>
    <property type="match status" value="1"/>
</dbReference>
<dbReference type="PROSITE" id="PS51755">
    <property type="entry name" value="OMPR_PHOB"/>
    <property type="match status" value="1"/>
</dbReference>